<feature type="domain" description="DUF222" evidence="1">
    <location>
        <begin position="43"/>
        <end position="342"/>
    </location>
</feature>
<dbReference type="Proteomes" id="UP000038045">
    <property type="component" value="Unplaced"/>
</dbReference>
<dbReference type="AlphaFoldDB" id="A0A0N4Z1D5"/>
<reference evidence="3" key="1">
    <citation type="submission" date="2017-02" db="UniProtKB">
        <authorList>
            <consortium name="WormBaseParasite"/>
        </authorList>
    </citation>
    <scope>IDENTIFICATION</scope>
</reference>
<sequence>MAIDNANDAPTDSVEAFLFAVDALREIQSAMAGLAAMETSLYAAVFAQAEQLTATMPSPITEREMALRTACAEIGAALRVSDRTVQRRLSNAWDVTTNLPHTFEALQHGRITQAHVNTIIRSAEGLPAGEAREVYDDAAVERAEQLSPGRLAAVLPAVAAQIHECGLAERHQRARRHRRVEIRDIEDGMSELLAVLPAVIAHGIHDRLTSMAKACVATDTSDGGTDACSGAGIDDERSRDEIRADIFGDLLLGGGPVASGDGLSAISAQVQISIPVLTAAGVSDRGAELIGSGPLDAETARHLVGAASGWDRVMTCPVTGTILAVDRYRPSEEIRRALRVRDEHCRFPGCRQPAHRCDADHSLAAADGGPTSLDNMALLCRR</sequence>
<dbReference type="CDD" id="cd00085">
    <property type="entry name" value="HNHc"/>
    <property type="match status" value="1"/>
</dbReference>
<dbReference type="InterPro" id="IPR003615">
    <property type="entry name" value="HNH_nuc"/>
</dbReference>
<dbReference type="WBParaSite" id="PTRK_0000050700.1">
    <property type="protein sequence ID" value="PTRK_0000050700.1"/>
    <property type="gene ID" value="PTRK_0000050700"/>
</dbReference>
<protein>
    <submittedName>
        <fullName evidence="3">DUF222 domain-containing protein</fullName>
    </submittedName>
</protein>
<keyword evidence="2" id="KW-1185">Reference proteome</keyword>
<evidence type="ECO:0000313" key="2">
    <source>
        <dbReference type="Proteomes" id="UP000038045"/>
    </source>
</evidence>
<organism evidence="2 3">
    <name type="scientific">Parastrongyloides trichosuri</name>
    <name type="common">Possum-specific nematode worm</name>
    <dbReference type="NCBI Taxonomy" id="131310"/>
    <lineage>
        <taxon>Eukaryota</taxon>
        <taxon>Metazoa</taxon>
        <taxon>Ecdysozoa</taxon>
        <taxon>Nematoda</taxon>
        <taxon>Chromadorea</taxon>
        <taxon>Rhabditida</taxon>
        <taxon>Tylenchina</taxon>
        <taxon>Panagrolaimomorpha</taxon>
        <taxon>Strongyloidoidea</taxon>
        <taxon>Strongyloididae</taxon>
        <taxon>Parastrongyloides</taxon>
    </lineage>
</organism>
<evidence type="ECO:0000259" key="1">
    <source>
        <dbReference type="Pfam" id="PF02720"/>
    </source>
</evidence>
<dbReference type="InterPro" id="IPR003870">
    <property type="entry name" value="DUF222"/>
</dbReference>
<evidence type="ECO:0000313" key="3">
    <source>
        <dbReference type="WBParaSite" id="PTRK_0000050700.1"/>
    </source>
</evidence>
<accession>A0A0N4Z1D5</accession>
<name>A0A0N4Z1D5_PARTI</name>
<dbReference type="Pfam" id="PF02720">
    <property type="entry name" value="DUF222"/>
    <property type="match status" value="1"/>
</dbReference>
<proteinExistence type="predicted"/>